<feature type="binding site" evidence="9">
    <location>
        <position position="149"/>
    </location>
    <ligand>
        <name>1-deoxy-D-xylulose 5-phosphate</name>
        <dbReference type="ChEBI" id="CHEBI:57792"/>
    </ligand>
</feature>
<evidence type="ECO:0000256" key="1">
    <source>
        <dbReference type="ARBA" id="ARBA00005094"/>
    </source>
</evidence>
<evidence type="ECO:0000256" key="5">
    <source>
        <dbReference type="ARBA" id="ARBA00023002"/>
    </source>
</evidence>
<feature type="domain" description="1-deoxy-D-xylulose 5-phosphate reductoisomerase C-terminal" evidence="11">
    <location>
        <begin position="143"/>
        <end position="226"/>
    </location>
</feature>
<proteinExistence type="inferred from homology"/>
<evidence type="ECO:0000256" key="2">
    <source>
        <dbReference type="ARBA" id="ARBA00006825"/>
    </source>
</evidence>
<dbReference type="Pfam" id="PF02670">
    <property type="entry name" value="DXP_reductoisom"/>
    <property type="match status" value="1"/>
</dbReference>
<dbReference type="PANTHER" id="PTHR30525:SF0">
    <property type="entry name" value="1-DEOXY-D-XYLULOSE 5-PHOSPHATE REDUCTOISOMERASE, CHLOROPLASTIC"/>
    <property type="match status" value="1"/>
</dbReference>
<keyword evidence="9" id="KW-0460">Magnesium</keyword>
<dbReference type="InterPro" id="IPR013644">
    <property type="entry name" value="DXP_reductoisomerase_C"/>
</dbReference>
<feature type="binding site" evidence="9">
    <location>
        <position position="11"/>
    </location>
    <ligand>
        <name>NADPH</name>
        <dbReference type="ChEBI" id="CHEBI:57783"/>
    </ligand>
</feature>
<feature type="binding site" evidence="9">
    <location>
        <position position="209"/>
    </location>
    <ligand>
        <name>1-deoxy-D-xylulose 5-phosphate</name>
        <dbReference type="ChEBI" id="CHEBI:57792"/>
    </ligand>
</feature>
<dbReference type="GO" id="GO:0016853">
    <property type="term" value="F:isomerase activity"/>
    <property type="evidence" value="ECO:0007669"/>
    <property type="project" value="UniProtKB-KW"/>
</dbReference>
<keyword evidence="13" id="KW-0413">Isomerase</keyword>
<dbReference type="InterPro" id="IPR003821">
    <property type="entry name" value="DXP_reductoisomerase"/>
</dbReference>
<dbReference type="Gene3D" id="1.10.1740.10">
    <property type="match status" value="1"/>
</dbReference>
<dbReference type="InterPro" id="IPR036169">
    <property type="entry name" value="DXPR_C_sf"/>
</dbReference>
<feature type="binding site" evidence="9">
    <location>
        <position position="121"/>
    </location>
    <ligand>
        <name>NADPH</name>
        <dbReference type="ChEBI" id="CHEBI:57783"/>
    </ligand>
</feature>
<dbReference type="Gene3D" id="3.40.50.720">
    <property type="entry name" value="NAD(P)-binding Rossmann-like Domain"/>
    <property type="match status" value="1"/>
</dbReference>
<dbReference type="InterPro" id="IPR036291">
    <property type="entry name" value="NAD(P)-bd_dom_sf"/>
</dbReference>
<feature type="binding site" evidence="9">
    <location>
        <position position="196"/>
    </location>
    <ligand>
        <name>1-deoxy-D-xylulose 5-phosphate</name>
        <dbReference type="ChEBI" id="CHEBI:57792"/>
    </ligand>
</feature>
<feature type="binding site" evidence="9">
    <location>
        <position position="218"/>
    </location>
    <ligand>
        <name>Mn(2+)</name>
        <dbReference type="ChEBI" id="CHEBI:29035"/>
    </ligand>
</feature>
<dbReference type="GO" id="GO:0051484">
    <property type="term" value="P:isopentenyl diphosphate biosynthetic process, methylerythritol 4-phosphate pathway involved in terpenoid biosynthetic process"/>
    <property type="evidence" value="ECO:0007669"/>
    <property type="project" value="TreeGrafter"/>
</dbReference>
<comment type="pathway">
    <text evidence="1 9">Isoprenoid biosynthesis; isopentenyl diphosphate biosynthesis via DXP pathway; isopentenyl diphosphate from 1-deoxy-D-xylulose 5-phosphate: step 1/6.</text>
</comment>
<feature type="binding site" evidence="9">
    <location>
        <position position="37"/>
    </location>
    <ligand>
        <name>NADPH</name>
        <dbReference type="ChEBI" id="CHEBI:57783"/>
    </ligand>
</feature>
<dbReference type="PIRSF" id="PIRSF006205">
    <property type="entry name" value="Dxp_reductismrs"/>
    <property type="match status" value="1"/>
</dbReference>
<keyword evidence="5 9" id="KW-0560">Oxidoreductase</keyword>
<feature type="binding site" evidence="9">
    <location>
        <position position="10"/>
    </location>
    <ligand>
        <name>NADPH</name>
        <dbReference type="ChEBI" id="CHEBI:57783"/>
    </ligand>
</feature>
<dbReference type="HAMAP" id="MF_00183">
    <property type="entry name" value="DXP_reductoisom"/>
    <property type="match status" value="1"/>
</dbReference>
<dbReference type="UniPathway" id="UPA00056">
    <property type="reaction ID" value="UER00092"/>
</dbReference>
<feature type="binding site" evidence="9">
    <location>
        <position position="148"/>
    </location>
    <ligand>
        <name>1-deoxy-D-xylulose 5-phosphate</name>
        <dbReference type="ChEBI" id="CHEBI:57792"/>
    </ligand>
</feature>
<feature type="binding site" evidence="9">
    <location>
        <position position="36"/>
    </location>
    <ligand>
        <name>NADPH</name>
        <dbReference type="ChEBI" id="CHEBI:57783"/>
    </ligand>
</feature>
<feature type="binding site" evidence="9">
    <location>
        <position position="123"/>
    </location>
    <ligand>
        <name>NADPH</name>
        <dbReference type="ChEBI" id="CHEBI:57783"/>
    </ligand>
</feature>
<feature type="binding site" evidence="9">
    <location>
        <position position="215"/>
    </location>
    <ligand>
        <name>1-deoxy-D-xylulose 5-phosphate</name>
        <dbReference type="ChEBI" id="CHEBI:57792"/>
    </ligand>
</feature>
<feature type="binding site" evidence="9">
    <location>
        <position position="214"/>
    </location>
    <ligand>
        <name>1-deoxy-D-xylulose 5-phosphate</name>
        <dbReference type="ChEBI" id="CHEBI:57792"/>
    </ligand>
</feature>
<dbReference type="GO" id="GO:0070402">
    <property type="term" value="F:NADPH binding"/>
    <property type="evidence" value="ECO:0007669"/>
    <property type="project" value="InterPro"/>
</dbReference>
<dbReference type="Pfam" id="PF13288">
    <property type="entry name" value="DXPR_C"/>
    <property type="match status" value="1"/>
</dbReference>
<dbReference type="EC" id="1.1.1.267" evidence="9"/>
<dbReference type="SUPFAM" id="SSF51735">
    <property type="entry name" value="NAD(P)-binding Rossmann-fold domains"/>
    <property type="match status" value="1"/>
</dbReference>
<evidence type="ECO:0000259" key="11">
    <source>
        <dbReference type="Pfam" id="PF08436"/>
    </source>
</evidence>
<feature type="binding site" evidence="9">
    <location>
        <position position="12"/>
    </location>
    <ligand>
        <name>NADPH</name>
        <dbReference type="ChEBI" id="CHEBI:57783"/>
    </ligand>
</feature>
<evidence type="ECO:0000313" key="14">
    <source>
        <dbReference type="Proteomes" id="UP000196475"/>
    </source>
</evidence>
<dbReference type="GO" id="GO:0030145">
    <property type="term" value="F:manganese ion binding"/>
    <property type="evidence" value="ECO:0007669"/>
    <property type="project" value="TreeGrafter"/>
</dbReference>
<evidence type="ECO:0000256" key="6">
    <source>
        <dbReference type="ARBA" id="ARBA00023211"/>
    </source>
</evidence>
<dbReference type="InterPro" id="IPR013512">
    <property type="entry name" value="DXP_reductoisomerase_N"/>
</dbReference>
<accession>A0A1Y3PLZ1</accession>
<comment type="function">
    <text evidence="9">Catalyzes the NADPH-dependent rearrangement and reduction of 1-deoxy-D-xylulose-5-phosphate (DXP) to 2-C-methyl-D-erythritol 4-phosphate (MEP).</text>
</comment>
<feature type="domain" description="DXP reductoisomerase C-terminal" evidence="12">
    <location>
        <begin position="258"/>
        <end position="375"/>
    </location>
</feature>
<dbReference type="FunFam" id="3.40.50.720:FF:000045">
    <property type="entry name" value="1-deoxy-D-xylulose 5-phosphate reductoisomerase"/>
    <property type="match status" value="1"/>
</dbReference>
<name>A0A1Y3PLZ1_9BACI</name>
<feature type="binding site" evidence="9">
    <location>
        <position position="147"/>
    </location>
    <ligand>
        <name>Mn(2+)</name>
        <dbReference type="ChEBI" id="CHEBI:29035"/>
    </ligand>
</feature>
<feature type="binding site" evidence="9">
    <location>
        <position position="173"/>
    </location>
    <ligand>
        <name>1-deoxy-D-xylulose 5-phosphate</name>
        <dbReference type="ChEBI" id="CHEBI:57792"/>
    </ligand>
</feature>
<comment type="cofactor">
    <cofactor evidence="9">
        <name>Mg(2+)</name>
        <dbReference type="ChEBI" id="CHEBI:18420"/>
    </cofactor>
    <cofactor evidence="9">
        <name>Mn(2+)</name>
        <dbReference type="ChEBI" id="CHEBI:29035"/>
    </cofactor>
</comment>
<evidence type="ECO:0000259" key="12">
    <source>
        <dbReference type="Pfam" id="PF13288"/>
    </source>
</evidence>
<feature type="domain" description="1-deoxy-D-xylulose 5-phosphate reductoisomerase N-terminal" evidence="10">
    <location>
        <begin position="4"/>
        <end position="129"/>
    </location>
</feature>
<dbReference type="AlphaFoldDB" id="A0A1Y3PLZ1"/>
<dbReference type="PANTHER" id="PTHR30525">
    <property type="entry name" value="1-DEOXY-D-XYLULOSE 5-PHOSPHATE REDUCTOISOMERASE"/>
    <property type="match status" value="1"/>
</dbReference>
<feature type="binding site" evidence="9">
    <location>
        <position position="122"/>
    </location>
    <ligand>
        <name>1-deoxy-D-xylulose 5-phosphate</name>
        <dbReference type="ChEBI" id="CHEBI:57792"/>
    </ligand>
</feature>
<evidence type="ECO:0000256" key="7">
    <source>
        <dbReference type="ARBA" id="ARBA00023229"/>
    </source>
</evidence>
<dbReference type="NCBIfam" id="NF009114">
    <property type="entry name" value="PRK12464.1"/>
    <property type="match status" value="1"/>
</dbReference>
<evidence type="ECO:0000259" key="10">
    <source>
        <dbReference type="Pfam" id="PF02670"/>
    </source>
</evidence>
<dbReference type="SUPFAM" id="SSF55347">
    <property type="entry name" value="Glyceraldehyde-3-phosphate dehydrogenase-like, C-terminal domain"/>
    <property type="match status" value="1"/>
</dbReference>
<feature type="binding site" evidence="9">
    <location>
        <position position="149"/>
    </location>
    <ligand>
        <name>Mn(2+)</name>
        <dbReference type="ChEBI" id="CHEBI:29035"/>
    </ligand>
</feature>
<evidence type="ECO:0000256" key="8">
    <source>
        <dbReference type="ARBA" id="ARBA00048543"/>
    </source>
</evidence>
<comment type="similarity">
    <text evidence="2 9">Belongs to the DXR family.</text>
</comment>
<evidence type="ECO:0000313" key="13">
    <source>
        <dbReference type="EMBL" id="OUM88372.1"/>
    </source>
</evidence>
<protein>
    <recommendedName>
        <fullName evidence="9">1-deoxy-D-xylulose 5-phosphate reductoisomerase</fullName>
        <shortName evidence="9">DXP reductoisomerase</shortName>
        <ecNumber evidence="9">1.1.1.267</ecNumber>
    </recommendedName>
    <alternativeName>
        <fullName evidence="9">1-deoxyxylulose-5-phosphate reductoisomerase</fullName>
    </alternativeName>
    <alternativeName>
        <fullName evidence="9">2-C-methyl-D-erythritol 4-phosphate synthase</fullName>
    </alternativeName>
</protein>
<keyword evidence="6 9" id="KW-0464">Manganese</keyword>
<gene>
    <name evidence="9" type="primary">dxr</name>
    <name evidence="13" type="ORF">BAA01_08355</name>
</gene>
<feature type="binding site" evidence="9">
    <location>
        <position position="13"/>
    </location>
    <ligand>
        <name>NADPH</name>
        <dbReference type="ChEBI" id="CHEBI:57783"/>
    </ligand>
</feature>
<keyword evidence="7 9" id="KW-0414">Isoprene biosynthesis</keyword>
<dbReference type="Proteomes" id="UP000196475">
    <property type="component" value="Unassembled WGS sequence"/>
</dbReference>
<feature type="binding site" evidence="9">
    <location>
        <position position="218"/>
    </location>
    <ligand>
        <name>1-deoxy-D-xylulose 5-phosphate</name>
        <dbReference type="ChEBI" id="CHEBI:57792"/>
    </ligand>
</feature>
<dbReference type="SUPFAM" id="SSF69055">
    <property type="entry name" value="1-deoxy-D-xylulose-5-phosphate reductoisomerase, C-terminal domain"/>
    <property type="match status" value="1"/>
</dbReference>
<evidence type="ECO:0000256" key="3">
    <source>
        <dbReference type="ARBA" id="ARBA00022723"/>
    </source>
</evidence>
<dbReference type="InterPro" id="IPR026877">
    <property type="entry name" value="DXPR_C"/>
</dbReference>
<sequence length="386" mass="42619">MKNVAILGSTGSIGRQTLEVIAHYPDRFRVVALAAGRQVDQLVAQARQFQPRLVSVATRELAEEVRLRLPSHIRVCYGEEGLLEVATHPECHFLLSGILGSIGLKPTLAAIQAGIPIGLANKETLVSAGHLVMREAKKRGVPILPVDSEHSAIFQALQGQSREGVRQLILTASGGSLRHLTRQELRTVTIREVLQHPNWSMGAKITVDSATMMNKGLEVIEAHWLFGVPFDKIKVLIHPESVIHSMVEFVDGAILAQLGLPDMRTPIQYALSYPERLPHIQAEYLSLDHLRALHLEKVDEARYPALSIAYRAGRAGGLYPTVMNAANEEAVHAFLEGRLPFDRIEQVVEHVLNRCQGGKDPSLEEVLEADSWARRAAREQITALTH</sequence>
<organism evidence="13 14">
    <name type="scientific">Bacillus thermozeamaize</name>
    <dbReference type="NCBI Taxonomy" id="230954"/>
    <lineage>
        <taxon>Bacteria</taxon>
        <taxon>Bacillati</taxon>
        <taxon>Bacillota</taxon>
        <taxon>Bacilli</taxon>
        <taxon>Bacillales</taxon>
        <taxon>Bacillaceae</taxon>
        <taxon>Bacillus</taxon>
    </lineage>
</organism>
<dbReference type="GO" id="GO:0030604">
    <property type="term" value="F:1-deoxy-D-xylulose-5-phosphate reductoisomerase activity"/>
    <property type="evidence" value="ECO:0007669"/>
    <property type="project" value="UniProtKB-UniRule"/>
</dbReference>
<comment type="catalytic activity">
    <reaction evidence="8">
        <text>2-C-methyl-D-erythritol 4-phosphate + NADP(+) = 1-deoxy-D-xylulose 5-phosphate + NADPH + H(+)</text>
        <dbReference type="Rhea" id="RHEA:13717"/>
        <dbReference type="ChEBI" id="CHEBI:15378"/>
        <dbReference type="ChEBI" id="CHEBI:57783"/>
        <dbReference type="ChEBI" id="CHEBI:57792"/>
        <dbReference type="ChEBI" id="CHEBI:58262"/>
        <dbReference type="ChEBI" id="CHEBI:58349"/>
        <dbReference type="EC" id="1.1.1.267"/>
    </reaction>
    <physiologicalReaction direction="right-to-left" evidence="8">
        <dbReference type="Rhea" id="RHEA:13719"/>
    </physiologicalReaction>
</comment>
<comment type="caution">
    <text evidence="9">Lacks conserved residue(s) required for the propagation of feature annotation.</text>
</comment>
<feature type="binding site" evidence="9">
    <location>
        <position position="202"/>
    </location>
    <ligand>
        <name>NADPH</name>
        <dbReference type="ChEBI" id="CHEBI:57783"/>
    </ligand>
</feature>
<evidence type="ECO:0000256" key="9">
    <source>
        <dbReference type="HAMAP-Rule" id="MF_00183"/>
    </source>
</evidence>
<keyword evidence="3 9" id="KW-0479">Metal-binding</keyword>
<keyword evidence="4 9" id="KW-0521">NADP</keyword>
<evidence type="ECO:0000256" key="4">
    <source>
        <dbReference type="ARBA" id="ARBA00022857"/>
    </source>
</evidence>
<dbReference type="NCBIfam" id="TIGR00243">
    <property type="entry name" value="Dxr"/>
    <property type="match status" value="1"/>
</dbReference>
<dbReference type="EMBL" id="LZRT01000062">
    <property type="protein sequence ID" value="OUM88372.1"/>
    <property type="molecule type" value="Genomic_DNA"/>
</dbReference>
<comment type="caution">
    <text evidence="13">The sequence shown here is derived from an EMBL/GenBank/DDBJ whole genome shotgun (WGS) entry which is preliminary data.</text>
</comment>
<reference evidence="14" key="1">
    <citation type="submission" date="2016-06" db="EMBL/GenBank/DDBJ databases">
        <authorList>
            <person name="Nascimento L."/>
            <person name="Pereira R.V."/>
            <person name="Martins L.F."/>
            <person name="Quaggio R.B."/>
            <person name="Silva A.M."/>
            <person name="Setubal J.C."/>
        </authorList>
    </citation>
    <scope>NUCLEOTIDE SEQUENCE [LARGE SCALE GENOMIC DNA]</scope>
</reference>
<dbReference type="Pfam" id="PF08436">
    <property type="entry name" value="DXP_redisom_C"/>
    <property type="match status" value="1"/>
</dbReference>